<dbReference type="EMBL" id="AP031322">
    <property type="protein sequence ID" value="BFH72257.1"/>
    <property type="molecule type" value="Genomic_DNA"/>
</dbReference>
<dbReference type="KEGG" id="sjv:SJAV_02010"/>
<proteinExistence type="predicted"/>
<organism evidence="1">
    <name type="scientific">Sulfurisphaera javensis</name>
    <dbReference type="NCBI Taxonomy" id="2049879"/>
    <lineage>
        <taxon>Archaea</taxon>
        <taxon>Thermoproteota</taxon>
        <taxon>Thermoprotei</taxon>
        <taxon>Sulfolobales</taxon>
        <taxon>Sulfolobaceae</taxon>
        <taxon>Sulfurisphaera</taxon>
    </lineage>
</organism>
<protein>
    <submittedName>
        <fullName evidence="1">Uncharacterized protein</fullName>
    </submittedName>
</protein>
<accession>A0AAT9GN11</accession>
<name>A0AAT9GN11_9CREN</name>
<evidence type="ECO:0000313" key="1">
    <source>
        <dbReference type="EMBL" id="BFH72257.1"/>
    </source>
</evidence>
<dbReference type="AlphaFoldDB" id="A0AAT9GN11"/>
<sequence>MLNLVKGILKKIKYVKSKIFIVNYFIDNLLNKIFSQ</sequence>
<gene>
    <name evidence="1" type="ORF">SJAV_02010</name>
</gene>
<reference evidence="1" key="1">
    <citation type="submission" date="2024-03" db="EMBL/GenBank/DDBJ databases">
        <title>Complete genome sequence of Sulfurisphaera javensis strain KD-1.</title>
        <authorList>
            <person name="Sakai H."/>
            <person name="Nur N."/>
            <person name="Suwanto A."/>
            <person name="Kurosawa N."/>
        </authorList>
    </citation>
    <scope>NUCLEOTIDE SEQUENCE</scope>
    <source>
        <strain evidence="1">KD-1</strain>
    </source>
</reference>